<dbReference type="Gene3D" id="2.130.10.10">
    <property type="entry name" value="YVTN repeat-like/Quinoprotein amine dehydrogenase"/>
    <property type="match status" value="2"/>
</dbReference>
<dbReference type="GO" id="GO:0051898">
    <property type="term" value="P:negative regulation of phosphatidylinositol 3-kinase/protein kinase B signal transduction"/>
    <property type="evidence" value="ECO:0007669"/>
    <property type="project" value="InterPro"/>
</dbReference>
<dbReference type="GO" id="GO:0045022">
    <property type="term" value="P:early endosome to late endosome transport"/>
    <property type="evidence" value="ECO:0007669"/>
    <property type="project" value="InterPro"/>
</dbReference>
<feature type="compositionally biased region" description="Polar residues" evidence="7">
    <location>
        <begin position="322"/>
        <end position="336"/>
    </location>
</feature>
<evidence type="ECO:0000256" key="6">
    <source>
        <dbReference type="SAM" id="Coils"/>
    </source>
</evidence>
<sequence length="722" mass="78463">MAHIQHLDDLVKEYLLFRGFSQSLKTFENDLKIDKDKGFRVDRLTDQIMSYIQTYDLQGLRDLWNHFDRRIFTRLSPSMQPYVRKLETSVLRLYVVNTLQTNKVDKLHEFFDKMAPELQTSPEWRDWFVLPYLKGAEDNPTFAMYFSRQWQDTLMVSLTNFLSVVFQNLQLPTLARHEEESEYIRSLQEEAEQLRVRLNAALSATPPAPGGFSLDGVMDDVAPPPPPALLMDDFYSIAQESPGGSEVQMRSFKNFFGFGGGHQPQSSEADRGRQHQQTHAPQAGSDGRRTASQAPSDRRRGRSSSLAAASSRGTLDDKSVAGVQNNTTGSTSSASVTREHPPVQRLGTRRSRSPGRSSSGSIDGSFAKKEPPYSVAKSTTVTSEQTSVVTCVTFSPSGKLLVTGDAAGTVTLYSNLCDSVTSRVAGGEGAVRGSVAALVWLSDADRLLLGAGQPGHLLLYDCLEARPVWETGPDCSPLLKDRRLLCACADPSSARVLLSVAPRASKSQAGISSAQPALLSIDVKTRNVENVHQFGARGTVNCCAVNHNGSLVVCGCSDGCVRIVDLRCLDVIATWPAHTGQVFTVKLSHHQEKLYTIGSDNKLLCWSLTQTGQKMTERALHKQAAGPFMVGGSSRPVLLRPYGALFALTNNDEFILTCSASGTTVYEVRGDTAVVVQELSGHHSDAVVTLDWHGTADGNGEGLLATASLDGSVVVSSLAYGA</sequence>
<evidence type="ECO:0000313" key="9">
    <source>
        <dbReference type="Proteomes" id="UP000694843"/>
    </source>
</evidence>
<accession>A0A8B7NYF2</accession>
<feature type="coiled-coil region" evidence="6">
    <location>
        <begin position="177"/>
        <end position="204"/>
    </location>
</feature>
<dbReference type="InterPro" id="IPR001680">
    <property type="entry name" value="WD40_rpt"/>
</dbReference>
<dbReference type="PANTHER" id="PTHR13083:SF3">
    <property type="entry name" value="WD REPEAT-CONTAINING PROTEIN 91"/>
    <property type="match status" value="1"/>
</dbReference>
<reference evidence="10" key="1">
    <citation type="submission" date="2025-08" db="UniProtKB">
        <authorList>
            <consortium name="RefSeq"/>
        </authorList>
    </citation>
    <scope>IDENTIFICATION</scope>
    <source>
        <tissue evidence="10">Whole organism</tissue>
    </source>
</reference>
<organism evidence="9 10">
    <name type="scientific">Hyalella azteca</name>
    <name type="common">Amphipod</name>
    <dbReference type="NCBI Taxonomy" id="294128"/>
    <lineage>
        <taxon>Eukaryota</taxon>
        <taxon>Metazoa</taxon>
        <taxon>Ecdysozoa</taxon>
        <taxon>Arthropoda</taxon>
        <taxon>Crustacea</taxon>
        <taxon>Multicrustacea</taxon>
        <taxon>Malacostraca</taxon>
        <taxon>Eumalacostraca</taxon>
        <taxon>Peracarida</taxon>
        <taxon>Amphipoda</taxon>
        <taxon>Senticaudata</taxon>
        <taxon>Talitrida</taxon>
        <taxon>Talitroidea</taxon>
        <taxon>Hyalellidae</taxon>
        <taxon>Hyalella</taxon>
    </lineage>
</organism>
<dbReference type="GO" id="GO:0031901">
    <property type="term" value="C:early endosome membrane"/>
    <property type="evidence" value="ECO:0007669"/>
    <property type="project" value="UniProtKB-SubCell"/>
</dbReference>
<dbReference type="Pfam" id="PF23138">
    <property type="entry name" value="CTLH_Armc9"/>
    <property type="match status" value="1"/>
</dbReference>
<dbReference type="Pfam" id="PF00400">
    <property type="entry name" value="WD40"/>
    <property type="match status" value="2"/>
</dbReference>
<keyword evidence="9" id="KW-1185">Reference proteome</keyword>
<dbReference type="PROSITE" id="PS50896">
    <property type="entry name" value="LISH"/>
    <property type="match status" value="1"/>
</dbReference>
<feature type="compositionally biased region" description="Low complexity" evidence="7">
    <location>
        <begin position="354"/>
        <end position="365"/>
    </location>
</feature>
<dbReference type="GO" id="GO:0031902">
    <property type="term" value="C:late endosome membrane"/>
    <property type="evidence" value="ECO:0007669"/>
    <property type="project" value="UniProtKB-SubCell"/>
</dbReference>
<dbReference type="SMART" id="SM00320">
    <property type="entry name" value="WD40"/>
    <property type="match status" value="5"/>
</dbReference>
<comment type="subcellular location">
    <subcellularLocation>
        <location evidence="1">Early endosome membrane</location>
        <topology evidence="1">Peripheral membrane protein</topology>
    </subcellularLocation>
    <subcellularLocation>
        <location evidence="2">Late endosome membrane</location>
    </subcellularLocation>
</comment>
<dbReference type="Proteomes" id="UP000694843">
    <property type="component" value="Unplaced"/>
</dbReference>
<evidence type="ECO:0000256" key="5">
    <source>
        <dbReference type="ARBA" id="ARBA00022753"/>
    </source>
</evidence>
<dbReference type="OMA" id="ESANICR"/>
<dbReference type="InterPro" id="IPR039724">
    <property type="entry name" value="WDR91"/>
</dbReference>
<gene>
    <name evidence="10" type="primary">LOC108675310</name>
</gene>
<feature type="region of interest" description="Disordered" evidence="7">
    <location>
        <begin position="254"/>
        <end position="380"/>
    </location>
</feature>
<dbReference type="RefSeq" id="XP_018018798.1">
    <property type="nucleotide sequence ID" value="XM_018163309.2"/>
</dbReference>
<dbReference type="InterPro" id="IPR006594">
    <property type="entry name" value="LisH"/>
</dbReference>
<evidence type="ECO:0000256" key="1">
    <source>
        <dbReference type="ARBA" id="ARBA00004220"/>
    </source>
</evidence>
<dbReference type="AlphaFoldDB" id="A0A8B7NYF2"/>
<feature type="compositionally biased region" description="Low complexity" evidence="7">
    <location>
        <begin position="303"/>
        <end position="313"/>
    </location>
</feature>
<dbReference type="InterPro" id="IPR036322">
    <property type="entry name" value="WD40_repeat_dom_sf"/>
</dbReference>
<proteinExistence type="inferred from homology"/>
<name>A0A8B7NYF2_HYAAZ</name>
<protein>
    <recommendedName>
        <fullName evidence="4">WD repeat-containing protein 91</fullName>
    </recommendedName>
</protein>
<evidence type="ECO:0000256" key="4">
    <source>
        <dbReference type="ARBA" id="ARBA00021116"/>
    </source>
</evidence>
<evidence type="ECO:0000313" key="10">
    <source>
        <dbReference type="RefSeq" id="XP_018018798.1"/>
    </source>
</evidence>
<dbReference type="GO" id="GO:0141039">
    <property type="term" value="F:phosphatidylinositol 3-kinase inhibitor activity"/>
    <property type="evidence" value="ECO:0007669"/>
    <property type="project" value="InterPro"/>
</dbReference>
<keyword evidence="5" id="KW-0967">Endosome</keyword>
<dbReference type="InterPro" id="IPR015943">
    <property type="entry name" value="WD40/YVTN_repeat-like_dom_sf"/>
</dbReference>
<dbReference type="SUPFAM" id="SSF50978">
    <property type="entry name" value="WD40 repeat-like"/>
    <property type="match status" value="1"/>
</dbReference>
<comment type="similarity">
    <text evidence="3">Belongs to the WD repeat WDR91 family.</text>
</comment>
<dbReference type="InterPro" id="IPR056327">
    <property type="entry name" value="ARMC9_CTLH-like_dom"/>
</dbReference>
<dbReference type="OrthoDB" id="193023at2759"/>
<evidence type="ECO:0000259" key="8">
    <source>
        <dbReference type="Pfam" id="PF23138"/>
    </source>
</evidence>
<evidence type="ECO:0000256" key="3">
    <source>
        <dbReference type="ARBA" id="ARBA00006128"/>
    </source>
</evidence>
<evidence type="ECO:0000256" key="7">
    <source>
        <dbReference type="SAM" id="MobiDB-lite"/>
    </source>
</evidence>
<dbReference type="PANTHER" id="PTHR13083">
    <property type="entry name" value="WD REPEAT-CONTAINING PROTEIN 91"/>
    <property type="match status" value="1"/>
</dbReference>
<dbReference type="KEGG" id="hazt:108675310"/>
<evidence type="ECO:0000256" key="2">
    <source>
        <dbReference type="ARBA" id="ARBA00004414"/>
    </source>
</evidence>
<keyword evidence="6" id="KW-0175">Coiled coil</keyword>
<dbReference type="GeneID" id="108675310"/>
<feature type="domain" description="ARMC9 CTLH-like" evidence="8">
    <location>
        <begin position="47"/>
        <end position="168"/>
    </location>
</feature>